<evidence type="ECO:0000313" key="5">
    <source>
        <dbReference type="Proteomes" id="UP001230289"/>
    </source>
</evidence>
<dbReference type="Pfam" id="PF03235">
    <property type="entry name" value="GmrSD_N"/>
    <property type="match status" value="1"/>
</dbReference>
<dbReference type="Gene3D" id="1.10.10.10">
    <property type="entry name" value="Winged helix-like DNA-binding domain superfamily/Winged helix DNA-binding domain"/>
    <property type="match status" value="1"/>
</dbReference>
<feature type="domain" description="GmrSD restriction endonucleases N-terminal" evidence="2">
    <location>
        <begin position="20"/>
        <end position="235"/>
    </location>
</feature>
<feature type="domain" description="GmrSD restriction endonucleases C-terminal" evidence="3">
    <location>
        <begin position="419"/>
        <end position="558"/>
    </location>
</feature>
<sequence length="764" mass="85145">MSAQSARLALVDVKEYSLGRVLEGRNRYLIPLYQRRYSWENVHYEQLWDDVVDTARRRRTAPNHGHFTGSLVLAAGLPDPGGMTTFTVVDGQQRLTTLSVLLLALRDHWDSIDDPQRRAEVHETYLTNRFQSGDAQWKLLPTQADRQLYLGMLGGVHRDDPDSRLDDAYRFFARALGRLDGGDPDASEIQQAVLNGLHFVTITTQDDDNVYRIFESLNNTGLPLTQADLIRNLVFMRLGDRGEAVYDSIWQPLQDGLSPDDLVNLFWYDLLWQDPTTRRADTFDAQKARIVGMDATRVEEFLRRIERAARSLRVVRNPSAEPDPVVRRLLRRSARWGAAGAEALIVRILDEGQRKTFTPSQVADALDALEGYLVRRFLVGATASGLGDILNDAAHRIVDEPDPAVFLLRFLSTGRRRFASDEQVRTAIATRNFYWVGRAAQRRTILEWILELHGRKESAIFDGTTIEHVLPQTLTDVWREEFGASLEPGEDLDLVYEGLVHTLGNLTLTGYNSELSNRPFAEKRLELSNSSIPDNQEIARKATWGAAQIRERADHLANRVIDRWRGPVVIDDDPTDVERRWALLAELTAAIPPGYWTTYYEAATVIGSHAVAVGQRLAKAAPEGAWRVLRWTGEASSGFVWPSGSSHAGAPVIEVLQLEGLSFDKEGRADPSRRLAPDRLRALIGLPVEEDSGDERGESQADGGPEPGPDGAAEGRGVAEDQPGSGSRWSLEPGVVDRVREGLAAERVVSARIDGDEEQAAIAP</sequence>
<dbReference type="EMBL" id="JAVFCB010000011">
    <property type="protein sequence ID" value="MDQ4215490.1"/>
    <property type="molecule type" value="Genomic_DNA"/>
</dbReference>
<dbReference type="RefSeq" id="WP_308490444.1">
    <property type="nucleotide sequence ID" value="NZ_JAVFCB010000011.1"/>
</dbReference>
<organism evidence="4 5">
    <name type="scientific">Microbacterium capsulatum</name>
    <dbReference type="NCBI Taxonomy" id="3041921"/>
    <lineage>
        <taxon>Bacteria</taxon>
        <taxon>Bacillati</taxon>
        <taxon>Actinomycetota</taxon>
        <taxon>Actinomycetes</taxon>
        <taxon>Micrococcales</taxon>
        <taxon>Microbacteriaceae</taxon>
        <taxon>Microbacterium</taxon>
    </lineage>
</organism>
<reference evidence="4 5" key="1">
    <citation type="submission" date="2023-08" db="EMBL/GenBank/DDBJ databases">
        <title>Microbacterium sp. nov., isolated from a waste landfill.</title>
        <authorList>
            <person name="Wen W."/>
        </authorList>
    </citation>
    <scope>NUCLEOTIDE SEQUENCE [LARGE SCALE GENOMIC DNA]</scope>
    <source>
        <strain evidence="4 5">ASV81</strain>
    </source>
</reference>
<dbReference type="InterPro" id="IPR036388">
    <property type="entry name" value="WH-like_DNA-bd_sf"/>
</dbReference>
<evidence type="ECO:0000256" key="1">
    <source>
        <dbReference type="SAM" id="MobiDB-lite"/>
    </source>
</evidence>
<evidence type="ECO:0000313" key="4">
    <source>
        <dbReference type="EMBL" id="MDQ4215490.1"/>
    </source>
</evidence>
<comment type="caution">
    <text evidence="4">The sequence shown here is derived from an EMBL/GenBank/DDBJ whole genome shotgun (WGS) entry which is preliminary data.</text>
</comment>
<dbReference type="InterPro" id="IPR011089">
    <property type="entry name" value="GmrSD_C"/>
</dbReference>
<protein>
    <submittedName>
        <fullName evidence="4">DUF262 domain-containing HNH endonuclease family protein</fullName>
    </submittedName>
</protein>
<dbReference type="Pfam" id="PF07510">
    <property type="entry name" value="GmrSD_C"/>
    <property type="match status" value="1"/>
</dbReference>
<dbReference type="PANTHER" id="PTHR35149">
    <property type="entry name" value="SLL5132 PROTEIN"/>
    <property type="match status" value="1"/>
</dbReference>
<proteinExistence type="predicted"/>
<dbReference type="PANTHER" id="PTHR35149:SF1">
    <property type="entry name" value="DUF5655 DOMAIN-CONTAINING PROTEIN"/>
    <property type="match status" value="1"/>
</dbReference>
<name>A0ABU0XN28_9MICO</name>
<dbReference type="Proteomes" id="UP001230289">
    <property type="component" value="Unassembled WGS sequence"/>
</dbReference>
<dbReference type="GO" id="GO:0004519">
    <property type="term" value="F:endonuclease activity"/>
    <property type="evidence" value="ECO:0007669"/>
    <property type="project" value="UniProtKB-KW"/>
</dbReference>
<evidence type="ECO:0000259" key="2">
    <source>
        <dbReference type="Pfam" id="PF03235"/>
    </source>
</evidence>
<feature type="region of interest" description="Disordered" evidence="1">
    <location>
        <begin position="686"/>
        <end position="736"/>
    </location>
</feature>
<keyword evidence="4" id="KW-0540">Nuclease</keyword>
<keyword evidence="5" id="KW-1185">Reference proteome</keyword>
<feature type="compositionally biased region" description="Low complexity" evidence="1">
    <location>
        <begin position="701"/>
        <end position="712"/>
    </location>
</feature>
<dbReference type="InterPro" id="IPR004919">
    <property type="entry name" value="GmrSD_N"/>
</dbReference>
<gene>
    <name evidence="4" type="ORF">RBR11_16350</name>
</gene>
<keyword evidence="4" id="KW-0255">Endonuclease</keyword>
<keyword evidence="4" id="KW-0378">Hydrolase</keyword>
<accession>A0ABU0XN28</accession>
<evidence type="ECO:0000259" key="3">
    <source>
        <dbReference type="Pfam" id="PF07510"/>
    </source>
</evidence>